<keyword evidence="2" id="KW-1185">Reference proteome</keyword>
<dbReference type="EMBL" id="OV121139">
    <property type="protein sequence ID" value="CAH0563059.1"/>
    <property type="molecule type" value="Genomic_DNA"/>
</dbReference>
<reference evidence="1" key="1">
    <citation type="submission" date="2021-12" db="EMBL/GenBank/DDBJ databases">
        <authorList>
            <person name="King R."/>
        </authorList>
    </citation>
    <scope>NUCLEOTIDE SEQUENCE</scope>
</reference>
<gene>
    <name evidence="1" type="ORF">MELIAE_LOCUS12048</name>
</gene>
<accession>A0A9P0BGT3</accession>
<name>A0A9P0BGT3_BRAAE</name>
<proteinExistence type="predicted"/>
<dbReference type="AlphaFoldDB" id="A0A9P0BGT3"/>
<protein>
    <submittedName>
        <fullName evidence="1">Uncharacterized protein</fullName>
    </submittedName>
</protein>
<evidence type="ECO:0000313" key="1">
    <source>
        <dbReference type="EMBL" id="CAH0563059.1"/>
    </source>
</evidence>
<organism evidence="1 2">
    <name type="scientific">Brassicogethes aeneus</name>
    <name type="common">Rape pollen beetle</name>
    <name type="synonym">Meligethes aeneus</name>
    <dbReference type="NCBI Taxonomy" id="1431903"/>
    <lineage>
        <taxon>Eukaryota</taxon>
        <taxon>Metazoa</taxon>
        <taxon>Ecdysozoa</taxon>
        <taxon>Arthropoda</taxon>
        <taxon>Hexapoda</taxon>
        <taxon>Insecta</taxon>
        <taxon>Pterygota</taxon>
        <taxon>Neoptera</taxon>
        <taxon>Endopterygota</taxon>
        <taxon>Coleoptera</taxon>
        <taxon>Polyphaga</taxon>
        <taxon>Cucujiformia</taxon>
        <taxon>Nitidulidae</taxon>
        <taxon>Meligethinae</taxon>
        <taxon>Brassicogethes</taxon>
    </lineage>
</organism>
<sequence length="122" mass="14221">MPNTQKNSGDFGCLGPSKEMSLLELPTRRDILQYFKFIQQQHLSRPSFYDASLAVAEKVLEIWQRASIATVSVKRIQDMIHRERELEKKINKSFTRDKEKKSFQVKLTAFIKEANRLFDVSA</sequence>
<dbReference type="Proteomes" id="UP001154078">
    <property type="component" value="Chromosome 8"/>
</dbReference>
<evidence type="ECO:0000313" key="2">
    <source>
        <dbReference type="Proteomes" id="UP001154078"/>
    </source>
</evidence>